<dbReference type="EMBL" id="GBXM01081821">
    <property type="protein sequence ID" value="JAH26756.1"/>
    <property type="molecule type" value="Transcribed_RNA"/>
</dbReference>
<reference evidence="1" key="2">
    <citation type="journal article" date="2015" name="Fish Shellfish Immunol.">
        <title>Early steps in the European eel (Anguilla anguilla)-Vibrio vulnificus interaction in the gills: Role of the RtxA13 toxin.</title>
        <authorList>
            <person name="Callol A."/>
            <person name="Pajuelo D."/>
            <person name="Ebbesson L."/>
            <person name="Teles M."/>
            <person name="MacKenzie S."/>
            <person name="Amaro C."/>
        </authorList>
    </citation>
    <scope>NUCLEOTIDE SEQUENCE</scope>
</reference>
<sequence>MSHTHLHSQIFTDTVQVKYLTQKGTRLSLTFHQLAEKPRF</sequence>
<name>A0A0E9RCB1_ANGAN</name>
<evidence type="ECO:0000313" key="1">
    <source>
        <dbReference type="EMBL" id="JAH26756.1"/>
    </source>
</evidence>
<reference evidence="1" key="1">
    <citation type="submission" date="2014-11" db="EMBL/GenBank/DDBJ databases">
        <authorList>
            <person name="Amaro Gonzalez C."/>
        </authorList>
    </citation>
    <scope>NUCLEOTIDE SEQUENCE</scope>
</reference>
<protein>
    <submittedName>
        <fullName evidence="1">Uncharacterized protein</fullName>
    </submittedName>
</protein>
<organism evidence="1">
    <name type="scientific">Anguilla anguilla</name>
    <name type="common">European freshwater eel</name>
    <name type="synonym">Muraena anguilla</name>
    <dbReference type="NCBI Taxonomy" id="7936"/>
    <lineage>
        <taxon>Eukaryota</taxon>
        <taxon>Metazoa</taxon>
        <taxon>Chordata</taxon>
        <taxon>Craniata</taxon>
        <taxon>Vertebrata</taxon>
        <taxon>Euteleostomi</taxon>
        <taxon>Actinopterygii</taxon>
        <taxon>Neopterygii</taxon>
        <taxon>Teleostei</taxon>
        <taxon>Anguilliformes</taxon>
        <taxon>Anguillidae</taxon>
        <taxon>Anguilla</taxon>
    </lineage>
</organism>
<proteinExistence type="predicted"/>
<dbReference type="AlphaFoldDB" id="A0A0E9RCB1"/>
<accession>A0A0E9RCB1</accession>